<protein>
    <submittedName>
        <fullName evidence="2">Uncharacterized protein</fullName>
    </submittedName>
</protein>
<gene>
    <name evidence="2" type="ORF">MNEG_15260</name>
</gene>
<evidence type="ECO:0000256" key="1">
    <source>
        <dbReference type="SAM" id="MobiDB-lite"/>
    </source>
</evidence>
<sequence length="125" mass="13100">MTAAADAGPGDAGAKGSSAMEGGVNILGIYKSCAANVRPRHRPAMPTLAQVRASPHYPVLVTPDPSQKGGPSYNGSHDLTQPMPINGEAVEWENELWKVRGPQGLIACRQGREWGGMRGAAWVPG</sequence>
<evidence type="ECO:0000313" key="3">
    <source>
        <dbReference type="Proteomes" id="UP000054498"/>
    </source>
</evidence>
<dbReference type="GeneID" id="25732904"/>
<dbReference type="EMBL" id="KK105386">
    <property type="protein sequence ID" value="KIY92704.1"/>
    <property type="molecule type" value="Genomic_DNA"/>
</dbReference>
<reference evidence="2 3" key="1">
    <citation type="journal article" date="2013" name="BMC Genomics">
        <title>Reconstruction of the lipid metabolism for the microalga Monoraphidium neglectum from its genome sequence reveals characteristics suitable for biofuel production.</title>
        <authorList>
            <person name="Bogen C."/>
            <person name="Al-Dilaimi A."/>
            <person name="Albersmeier A."/>
            <person name="Wichmann J."/>
            <person name="Grundmann M."/>
            <person name="Rupp O."/>
            <person name="Lauersen K.J."/>
            <person name="Blifernez-Klassen O."/>
            <person name="Kalinowski J."/>
            <person name="Goesmann A."/>
            <person name="Mussgnug J.H."/>
            <person name="Kruse O."/>
        </authorList>
    </citation>
    <scope>NUCLEOTIDE SEQUENCE [LARGE SCALE GENOMIC DNA]</scope>
    <source>
        <strain evidence="2 3">SAG 48.87</strain>
    </source>
</reference>
<keyword evidence="3" id="KW-1185">Reference proteome</keyword>
<name>A0A0D2LLQ3_9CHLO</name>
<proteinExistence type="predicted"/>
<evidence type="ECO:0000313" key="2">
    <source>
        <dbReference type="EMBL" id="KIY92704.1"/>
    </source>
</evidence>
<dbReference type="RefSeq" id="XP_013891724.1">
    <property type="nucleotide sequence ID" value="XM_014036270.1"/>
</dbReference>
<accession>A0A0D2LLQ3</accession>
<dbReference type="KEGG" id="mng:MNEG_15260"/>
<dbReference type="AlphaFoldDB" id="A0A0D2LLQ3"/>
<feature type="region of interest" description="Disordered" evidence="1">
    <location>
        <begin position="58"/>
        <end position="83"/>
    </location>
</feature>
<organism evidence="2 3">
    <name type="scientific">Monoraphidium neglectum</name>
    <dbReference type="NCBI Taxonomy" id="145388"/>
    <lineage>
        <taxon>Eukaryota</taxon>
        <taxon>Viridiplantae</taxon>
        <taxon>Chlorophyta</taxon>
        <taxon>core chlorophytes</taxon>
        <taxon>Chlorophyceae</taxon>
        <taxon>CS clade</taxon>
        <taxon>Sphaeropleales</taxon>
        <taxon>Selenastraceae</taxon>
        <taxon>Monoraphidium</taxon>
    </lineage>
</organism>
<dbReference type="Proteomes" id="UP000054498">
    <property type="component" value="Unassembled WGS sequence"/>
</dbReference>